<proteinExistence type="predicted"/>
<accession>A0A0K2VIJ8</accession>
<dbReference type="AlphaFoldDB" id="A0A0K2VIJ8"/>
<organism evidence="1">
    <name type="scientific">Lepeophtheirus salmonis</name>
    <name type="common">Salmon louse</name>
    <name type="synonym">Caligus salmonis</name>
    <dbReference type="NCBI Taxonomy" id="72036"/>
    <lineage>
        <taxon>Eukaryota</taxon>
        <taxon>Metazoa</taxon>
        <taxon>Ecdysozoa</taxon>
        <taxon>Arthropoda</taxon>
        <taxon>Crustacea</taxon>
        <taxon>Multicrustacea</taxon>
        <taxon>Hexanauplia</taxon>
        <taxon>Copepoda</taxon>
        <taxon>Siphonostomatoida</taxon>
        <taxon>Caligidae</taxon>
        <taxon>Lepeophtheirus</taxon>
    </lineage>
</organism>
<evidence type="ECO:0000313" key="1">
    <source>
        <dbReference type="EMBL" id="CDW50027.1"/>
    </source>
</evidence>
<protein>
    <submittedName>
        <fullName evidence="1">Uncharacterized protein</fullName>
    </submittedName>
</protein>
<dbReference type="EMBL" id="HACA01032666">
    <property type="protein sequence ID" value="CDW50027.1"/>
    <property type="molecule type" value="Transcribed_RNA"/>
</dbReference>
<feature type="non-terminal residue" evidence="1">
    <location>
        <position position="1"/>
    </location>
</feature>
<name>A0A0K2VIJ8_LEPSM</name>
<sequence>NHFLYKAPERTIWRQPIKSFYTDHKNIDQIGSSNRNFKKRKNLANLAARRKEEKSSKPII</sequence>
<reference evidence="1" key="1">
    <citation type="submission" date="2014-05" db="EMBL/GenBank/DDBJ databases">
        <authorList>
            <person name="Chronopoulou M."/>
        </authorList>
    </citation>
    <scope>NUCLEOTIDE SEQUENCE</scope>
    <source>
        <tissue evidence="1">Whole organism</tissue>
    </source>
</reference>